<evidence type="ECO:0000259" key="8">
    <source>
        <dbReference type="Pfam" id="PF21694"/>
    </source>
</evidence>
<gene>
    <name evidence="9" type="ORF">A3A78_04680</name>
</gene>
<comment type="caution">
    <text evidence="9">The sequence shown here is derived from an EMBL/GenBank/DDBJ whole genome shotgun (WGS) entry which is preliminary data.</text>
</comment>
<dbReference type="GO" id="GO:0003887">
    <property type="term" value="F:DNA-directed DNA polymerase activity"/>
    <property type="evidence" value="ECO:0007669"/>
    <property type="project" value="UniProtKB-KW"/>
</dbReference>
<keyword evidence="2" id="KW-0808">Transferase</keyword>
<name>A0A1F4VD93_UNCKA</name>
<dbReference type="EMBL" id="MEVI01000003">
    <property type="protein sequence ID" value="OGC55242.1"/>
    <property type="molecule type" value="Genomic_DNA"/>
</dbReference>
<evidence type="ECO:0000256" key="1">
    <source>
        <dbReference type="ARBA" id="ARBA00012417"/>
    </source>
</evidence>
<dbReference type="InterPro" id="IPR048466">
    <property type="entry name" value="DNA_pol3_delta-like_C"/>
</dbReference>
<dbReference type="Pfam" id="PF21694">
    <property type="entry name" value="DNA_pol3_delta_C"/>
    <property type="match status" value="1"/>
</dbReference>
<comment type="similarity">
    <text evidence="6">Belongs to the DNA polymerase HolA subunit family.</text>
</comment>
<feature type="domain" description="DNA polymerase III delta subunit-like C-terminal" evidence="8">
    <location>
        <begin position="120"/>
        <end position="227"/>
    </location>
</feature>
<organism evidence="9 10">
    <name type="scientific">candidate division WWE3 bacterium RIFCSPLOWO2_01_FULL_41_18</name>
    <dbReference type="NCBI Taxonomy" id="1802625"/>
    <lineage>
        <taxon>Bacteria</taxon>
        <taxon>Katanobacteria</taxon>
    </lineage>
</organism>
<dbReference type="GO" id="GO:0003677">
    <property type="term" value="F:DNA binding"/>
    <property type="evidence" value="ECO:0007669"/>
    <property type="project" value="InterPro"/>
</dbReference>
<dbReference type="GO" id="GO:0006261">
    <property type="term" value="P:DNA-templated DNA replication"/>
    <property type="evidence" value="ECO:0007669"/>
    <property type="project" value="TreeGrafter"/>
</dbReference>
<dbReference type="PANTHER" id="PTHR34388">
    <property type="entry name" value="DNA POLYMERASE III SUBUNIT DELTA"/>
    <property type="match status" value="1"/>
</dbReference>
<sequence>MIYVFHGDDPVLLRQSILDIKNSGGASLTDLKSTDLAPSEIASRYLTMDIFGQKSVVSVDVTKDKAFDFPGLFGLLTDKKSGNDLIFYSMSTLPKTHYLIKEASKFKFNVKEFKKEIKVNVFNFLDSLMGKNKREAYKELNVLLEKGDDEFEILGMCVYAIRNLAFCLFESKAFEKLHPFVKSKVKSQAGKFSKEDVRKLYRLFYETDLNLKSGKMEADLAIPLIIEKIAV</sequence>
<evidence type="ECO:0000256" key="5">
    <source>
        <dbReference type="ARBA" id="ARBA00022932"/>
    </source>
</evidence>
<evidence type="ECO:0000313" key="10">
    <source>
        <dbReference type="Proteomes" id="UP000176504"/>
    </source>
</evidence>
<dbReference type="InterPro" id="IPR005790">
    <property type="entry name" value="DNA_polIII_delta"/>
</dbReference>
<dbReference type="EC" id="2.7.7.7" evidence="1"/>
<accession>A0A1F4VD93</accession>
<dbReference type="AlphaFoldDB" id="A0A1F4VD93"/>
<evidence type="ECO:0000256" key="4">
    <source>
        <dbReference type="ARBA" id="ARBA00022705"/>
    </source>
</evidence>
<keyword evidence="5" id="KW-0239">DNA-directed DNA polymerase</keyword>
<dbReference type="SUPFAM" id="SSF48019">
    <property type="entry name" value="post-AAA+ oligomerization domain-like"/>
    <property type="match status" value="1"/>
</dbReference>
<evidence type="ECO:0000256" key="3">
    <source>
        <dbReference type="ARBA" id="ARBA00022695"/>
    </source>
</evidence>
<dbReference type="Gene3D" id="1.20.272.10">
    <property type="match status" value="1"/>
</dbReference>
<evidence type="ECO:0000256" key="2">
    <source>
        <dbReference type="ARBA" id="ARBA00022679"/>
    </source>
</evidence>
<evidence type="ECO:0000256" key="6">
    <source>
        <dbReference type="ARBA" id="ARBA00034754"/>
    </source>
</evidence>
<keyword evidence="4" id="KW-0235">DNA replication</keyword>
<comment type="catalytic activity">
    <reaction evidence="7">
        <text>DNA(n) + a 2'-deoxyribonucleoside 5'-triphosphate = DNA(n+1) + diphosphate</text>
        <dbReference type="Rhea" id="RHEA:22508"/>
        <dbReference type="Rhea" id="RHEA-COMP:17339"/>
        <dbReference type="Rhea" id="RHEA-COMP:17340"/>
        <dbReference type="ChEBI" id="CHEBI:33019"/>
        <dbReference type="ChEBI" id="CHEBI:61560"/>
        <dbReference type="ChEBI" id="CHEBI:173112"/>
        <dbReference type="EC" id="2.7.7.7"/>
    </reaction>
</comment>
<proteinExistence type="inferred from homology"/>
<dbReference type="PANTHER" id="PTHR34388:SF1">
    <property type="entry name" value="DNA POLYMERASE III SUBUNIT DELTA"/>
    <property type="match status" value="1"/>
</dbReference>
<dbReference type="Proteomes" id="UP000176504">
    <property type="component" value="Unassembled WGS sequence"/>
</dbReference>
<evidence type="ECO:0000313" key="9">
    <source>
        <dbReference type="EMBL" id="OGC55242.1"/>
    </source>
</evidence>
<dbReference type="GO" id="GO:0009360">
    <property type="term" value="C:DNA polymerase III complex"/>
    <property type="evidence" value="ECO:0007669"/>
    <property type="project" value="TreeGrafter"/>
</dbReference>
<dbReference type="InterPro" id="IPR008921">
    <property type="entry name" value="DNA_pol3_clamp-load_cplx_C"/>
</dbReference>
<evidence type="ECO:0000256" key="7">
    <source>
        <dbReference type="ARBA" id="ARBA00049244"/>
    </source>
</evidence>
<protein>
    <recommendedName>
        <fullName evidence="1">DNA-directed DNA polymerase</fullName>
        <ecNumber evidence="1">2.7.7.7</ecNumber>
    </recommendedName>
</protein>
<reference evidence="9 10" key="1">
    <citation type="journal article" date="2016" name="Nat. Commun.">
        <title>Thousands of microbial genomes shed light on interconnected biogeochemical processes in an aquifer system.</title>
        <authorList>
            <person name="Anantharaman K."/>
            <person name="Brown C.T."/>
            <person name="Hug L.A."/>
            <person name="Sharon I."/>
            <person name="Castelle C.J."/>
            <person name="Probst A.J."/>
            <person name="Thomas B.C."/>
            <person name="Singh A."/>
            <person name="Wilkins M.J."/>
            <person name="Karaoz U."/>
            <person name="Brodie E.L."/>
            <person name="Williams K.H."/>
            <person name="Hubbard S.S."/>
            <person name="Banfield J.F."/>
        </authorList>
    </citation>
    <scope>NUCLEOTIDE SEQUENCE [LARGE SCALE GENOMIC DNA]</scope>
</reference>
<keyword evidence="3" id="KW-0548">Nucleotidyltransferase</keyword>